<dbReference type="AlphaFoldDB" id="A0AA36MX61"/>
<keyword evidence="11" id="KW-1185">Reference proteome</keyword>
<dbReference type="GO" id="GO:0019706">
    <property type="term" value="F:protein-cysteine S-palmitoyltransferase activity"/>
    <property type="evidence" value="ECO:0007669"/>
    <property type="project" value="UniProtKB-EC"/>
</dbReference>
<proteinExistence type="inferred from homology"/>
<keyword evidence="4 7" id="KW-1133">Transmembrane helix</keyword>
<gene>
    <name evidence="10" type="ORF">EVOR1521_LOCUS15280</name>
</gene>
<comment type="similarity">
    <text evidence="7">Belongs to the DHHC palmitoyltransferase family.</text>
</comment>
<dbReference type="GO" id="GO:0006612">
    <property type="term" value="P:protein targeting to membrane"/>
    <property type="evidence" value="ECO:0007669"/>
    <property type="project" value="TreeGrafter"/>
</dbReference>
<dbReference type="GO" id="GO:0005794">
    <property type="term" value="C:Golgi apparatus"/>
    <property type="evidence" value="ECO:0007669"/>
    <property type="project" value="TreeGrafter"/>
</dbReference>
<comment type="domain">
    <text evidence="7">The DHHC domain is required for palmitoyltransferase activity.</text>
</comment>
<dbReference type="InterPro" id="IPR001594">
    <property type="entry name" value="Palmitoyltrfase_DHHC"/>
</dbReference>
<evidence type="ECO:0000256" key="8">
    <source>
        <dbReference type="SAM" id="MobiDB-lite"/>
    </source>
</evidence>
<evidence type="ECO:0000256" key="5">
    <source>
        <dbReference type="ARBA" id="ARBA00023136"/>
    </source>
</evidence>
<evidence type="ECO:0000256" key="1">
    <source>
        <dbReference type="ARBA" id="ARBA00004141"/>
    </source>
</evidence>
<feature type="transmembrane region" description="Helical" evidence="7">
    <location>
        <begin position="80"/>
        <end position="101"/>
    </location>
</feature>
<keyword evidence="5 7" id="KW-0472">Membrane</keyword>
<dbReference type="PANTHER" id="PTHR22883">
    <property type="entry name" value="ZINC FINGER DHHC DOMAIN CONTAINING PROTEIN"/>
    <property type="match status" value="1"/>
</dbReference>
<dbReference type="EMBL" id="CAUJNA010001924">
    <property type="protein sequence ID" value="CAJ1389719.1"/>
    <property type="molecule type" value="Genomic_DNA"/>
</dbReference>
<evidence type="ECO:0000313" key="10">
    <source>
        <dbReference type="EMBL" id="CAJ1389719.1"/>
    </source>
</evidence>
<evidence type="ECO:0000256" key="7">
    <source>
        <dbReference type="RuleBase" id="RU079119"/>
    </source>
</evidence>
<feature type="transmembrane region" description="Helical" evidence="7">
    <location>
        <begin position="113"/>
        <end position="135"/>
    </location>
</feature>
<feature type="region of interest" description="Disordered" evidence="8">
    <location>
        <begin position="40"/>
        <end position="61"/>
    </location>
</feature>
<evidence type="ECO:0000256" key="2">
    <source>
        <dbReference type="ARBA" id="ARBA00022679"/>
    </source>
</evidence>
<protein>
    <recommendedName>
        <fullName evidence="7">Palmitoyltransferase</fullName>
        <ecNumber evidence="7">2.3.1.225</ecNumber>
    </recommendedName>
</protein>
<sequence length="334" mass="37808">MLPMYAHGLSLMQPPTPAYVRKVVCPTDGRPLPTLLTAVRPTSNTQKSCEEGLQDDDEYEEEGQDPSLEYTFWGVDFKPILPAALASSTIVGAICLMTVQIPILSRTTLMSQAALSAAFSVLYAVTLGCMMHCAFADPGQVKGTRNVQLGIDVEQGMPRRAHKSWQYPRPIRRYDHYCKWLKNTIGLLNHREFVTMLMCLTLISFLGIMIDLWVAVLAAKIDDLQREIIVVLHLAYSIALLAIEGPMLRIHVGLISRNETAQEWKKKQNYVAHDTSLGDDVPVEQLDDDEYNSLFDQDAFVYDRTMNPFDMGILSNCWNFWCMPRWPADENGEW</sequence>
<dbReference type="PROSITE" id="PS50216">
    <property type="entry name" value="DHHC"/>
    <property type="match status" value="1"/>
</dbReference>
<dbReference type="Pfam" id="PF01529">
    <property type="entry name" value="DHHC"/>
    <property type="match status" value="1"/>
</dbReference>
<evidence type="ECO:0000256" key="6">
    <source>
        <dbReference type="ARBA" id="ARBA00023315"/>
    </source>
</evidence>
<evidence type="ECO:0000313" key="11">
    <source>
        <dbReference type="Proteomes" id="UP001178507"/>
    </source>
</evidence>
<name>A0AA36MX61_9DINO</name>
<feature type="domain" description="Palmitoyltransferase DHHC" evidence="9">
    <location>
        <begin position="158"/>
        <end position="267"/>
    </location>
</feature>
<feature type="transmembrane region" description="Helical" evidence="7">
    <location>
        <begin position="228"/>
        <end position="248"/>
    </location>
</feature>
<dbReference type="Proteomes" id="UP001178507">
    <property type="component" value="Unassembled WGS sequence"/>
</dbReference>
<accession>A0AA36MX61</accession>
<evidence type="ECO:0000256" key="4">
    <source>
        <dbReference type="ARBA" id="ARBA00022989"/>
    </source>
</evidence>
<comment type="catalytic activity">
    <reaction evidence="7">
        <text>L-cysteinyl-[protein] + hexadecanoyl-CoA = S-hexadecanoyl-L-cysteinyl-[protein] + CoA</text>
        <dbReference type="Rhea" id="RHEA:36683"/>
        <dbReference type="Rhea" id="RHEA-COMP:10131"/>
        <dbReference type="Rhea" id="RHEA-COMP:11032"/>
        <dbReference type="ChEBI" id="CHEBI:29950"/>
        <dbReference type="ChEBI" id="CHEBI:57287"/>
        <dbReference type="ChEBI" id="CHEBI:57379"/>
        <dbReference type="ChEBI" id="CHEBI:74151"/>
        <dbReference type="EC" id="2.3.1.225"/>
    </reaction>
</comment>
<comment type="subcellular location">
    <subcellularLocation>
        <location evidence="1">Membrane</location>
        <topology evidence="1">Multi-pass membrane protein</topology>
    </subcellularLocation>
</comment>
<dbReference type="GO" id="GO:0005783">
    <property type="term" value="C:endoplasmic reticulum"/>
    <property type="evidence" value="ECO:0007669"/>
    <property type="project" value="TreeGrafter"/>
</dbReference>
<keyword evidence="6 7" id="KW-0012">Acyltransferase</keyword>
<dbReference type="EC" id="2.3.1.225" evidence="7"/>
<keyword evidence="3 7" id="KW-0812">Transmembrane</keyword>
<reference evidence="10" key="1">
    <citation type="submission" date="2023-08" db="EMBL/GenBank/DDBJ databases">
        <authorList>
            <person name="Chen Y."/>
            <person name="Shah S."/>
            <person name="Dougan E. K."/>
            <person name="Thang M."/>
            <person name="Chan C."/>
        </authorList>
    </citation>
    <scope>NUCLEOTIDE SEQUENCE</scope>
</reference>
<feature type="transmembrane region" description="Helical" evidence="7">
    <location>
        <begin position="193"/>
        <end position="216"/>
    </location>
</feature>
<evidence type="ECO:0000256" key="3">
    <source>
        <dbReference type="ARBA" id="ARBA00022692"/>
    </source>
</evidence>
<dbReference type="InterPro" id="IPR039859">
    <property type="entry name" value="PFA4/ZDH16/20/ERF2-like"/>
</dbReference>
<organism evidence="10 11">
    <name type="scientific">Effrenium voratum</name>
    <dbReference type="NCBI Taxonomy" id="2562239"/>
    <lineage>
        <taxon>Eukaryota</taxon>
        <taxon>Sar</taxon>
        <taxon>Alveolata</taxon>
        <taxon>Dinophyceae</taxon>
        <taxon>Suessiales</taxon>
        <taxon>Symbiodiniaceae</taxon>
        <taxon>Effrenium</taxon>
    </lineage>
</organism>
<evidence type="ECO:0000259" key="9">
    <source>
        <dbReference type="Pfam" id="PF01529"/>
    </source>
</evidence>
<comment type="caution">
    <text evidence="10">The sequence shown here is derived from an EMBL/GenBank/DDBJ whole genome shotgun (WGS) entry which is preliminary data.</text>
</comment>
<keyword evidence="2 7" id="KW-0808">Transferase</keyword>
<feature type="compositionally biased region" description="Acidic residues" evidence="8">
    <location>
        <begin position="52"/>
        <end position="61"/>
    </location>
</feature>
<dbReference type="GO" id="GO:0016020">
    <property type="term" value="C:membrane"/>
    <property type="evidence" value="ECO:0007669"/>
    <property type="project" value="UniProtKB-SubCell"/>
</dbReference>